<dbReference type="RefSeq" id="WP_184822494.1">
    <property type="nucleotide sequence ID" value="NZ_JACHMM010000001.1"/>
</dbReference>
<comment type="caution">
    <text evidence="2">The sequence shown here is derived from an EMBL/GenBank/DDBJ whole genome shotgun (WGS) entry which is preliminary data.</text>
</comment>
<dbReference type="Proteomes" id="UP000542813">
    <property type="component" value="Unassembled WGS sequence"/>
</dbReference>
<organism evidence="2 3">
    <name type="scientific">Jiangella mangrovi</name>
    <dbReference type="NCBI Taxonomy" id="1524084"/>
    <lineage>
        <taxon>Bacteria</taxon>
        <taxon>Bacillati</taxon>
        <taxon>Actinomycetota</taxon>
        <taxon>Actinomycetes</taxon>
        <taxon>Jiangellales</taxon>
        <taxon>Jiangellaceae</taxon>
        <taxon>Jiangella</taxon>
    </lineage>
</organism>
<evidence type="ECO:0000256" key="1">
    <source>
        <dbReference type="SAM" id="SignalP"/>
    </source>
</evidence>
<evidence type="ECO:0000313" key="3">
    <source>
        <dbReference type="Proteomes" id="UP000542813"/>
    </source>
</evidence>
<proteinExistence type="predicted"/>
<dbReference type="PROSITE" id="PS51257">
    <property type="entry name" value="PROKAR_LIPOPROTEIN"/>
    <property type="match status" value="1"/>
</dbReference>
<sequence>MRRGRSALAVALIVLSSTTAAACSGGDEPTEPAAQTATPTASGDLFDWVKLEDETSPVSAALPEGAEPIANSIEGPDSATITSRGHVYEHPGGVIGFELIDGFATVDDFRKLAELLARSVGGTVRSTAPVDLAQASAVDGEIVYGDDEIMLFRVVVLNERGDVWNGFVGGPVADRDRLESEFARLTLSLDLRDALDWVPITDEPSGVVVPFRTAVGPRGLTVTLLDGSTAVGRSYYDLGSRHGLIVIDTVTDSSSIDDAIALRSGDQYSTLRSIEPSEVAGREAVEALVDRRGWTWVNRVVLLDEHIVVIYSGNVAQDLVGVRDFVATVSDAVVLP</sequence>
<keyword evidence="1" id="KW-0732">Signal</keyword>
<dbReference type="EMBL" id="JACHMM010000001">
    <property type="protein sequence ID" value="MBB5788044.1"/>
    <property type="molecule type" value="Genomic_DNA"/>
</dbReference>
<gene>
    <name evidence="2" type="ORF">HD601_002619</name>
</gene>
<keyword evidence="3" id="KW-1185">Reference proteome</keyword>
<accession>A0A7W9GQ88</accession>
<dbReference type="AlphaFoldDB" id="A0A7W9GQ88"/>
<reference evidence="2 3" key="1">
    <citation type="submission" date="2020-08" db="EMBL/GenBank/DDBJ databases">
        <title>Sequencing the genomes of 1000 actinobacteria strains.</title>
        <authorList>
            <person name="Klenk H.-P."/>
        </authorList>
    </citation>
    <scope>NUCLEOTIDE SEQUENCE [LARGE SCALE GENOMIC DNA]</scope>
    <source>
        <strain evidence="2 3">DSM 102122</strain>
    </source>
</reference>
<evidence type="ECO:0000313" key="2">
    <source>
        <dbReference type="EMBL" id="MBB5788044.1"/>
    </source>
</evidence>
<name>A0A7W9GQ88_9ACTN</name>
<protein>
    <submittedName>
        <fullName evidence="2">Uncharacterized protein</fullName>
    </submittedName>
</protein>
<feature type="signal peptide" evidence="1">
    <location>
        <begin position="1"/>
        <end position="22"/>
    </location>
</feature>
<feature type="chain" id="PRO_5031298932" evidence="1">
    <location>
        <begin position="23"/>
        <end position="336"/>
    </location>
</feature>